<dbReference type="EMBL" id="CDMZ01004378">
    <property type="protein sequence ID" value="CEM49568.1"/>
    <property type="molecule type" value="Genomic_DNA"/>
</dbReference>
<evidence type="ECO:0000313" key="1">
    <source>
        <dbReference type="EMBL" id="CEM49568.1"/>
    </source>
</evidence>
<gene>
    <name evidence="1" type="ORF">Cvel_33561</name>
</gene>
<organism evidence="1">
    <name type="scientific">Chromera velia CCMP2878</name>
    <dbReference type="NCBI Taxonomy" id="1169474"/>
    <lineage>
        <taxon>Eukaryota</taxon>
        <taxon>Sar</taxon>
        <taxon>Alveolata</taxon>
        <taxon>Colpodellida</taxon>
        <taxon>Chromeraceae</taxon>
        <taxon>Chromera</taxon>
    </lineage>
</organism>
<accession>A0A0G4HYD7</accession>
<dbReference type="AlphaFoldDB" id="A0A0G4HYD7"/>
<proteinExistence type="predicted"/>
<dbReference type="VEuPathDB" id="CryptoDB:Cvel_33561"/>
<protein>
    <submittedName>
        <fullName evidence="1">Uncharacterized protein</fullName>
    </submittedName>
</protein>
<reference evidence="1" key="1">
    <citation type="submission" date="2014-11" db="EMBL/GenBank/DDBJ databases">
        <authorList>
            <person name="Otto D Thomas"/>
            <person name="Naeem Raeece"/>
        </authorList>
    </citation>
    <scope>NUCLEOTIDE SEQUENCE</scope>
</reference>
<sequence length="90" mass="9672">MGLVSIDDIASLLKIPAQTWILIKIYISVTSWVSEKAAEMAKKKADSLQQGGHSKACADTHALRQLGLLDSECDLELIIKQAGGCSKFGI</sequence>
<name>A0A0G4HYD7_9ALVE</name>